<dbReference type="RefSeq" id="WP_245774110.1">
    <property type="nucleotide sequence ID" value="NZ_FOTW01000006.1"/>
</dbReference>
<evidence type="ECO:0000256" key="2">
    <source>
        <dbReference type="SAM" id="SignalP"/>
    </source>
</evidence>
<reference evidence="3 4" key="1">
    <citation type="submission" date="2016-10" db="EMBL/GenBank/DDBJ databases">
        <authorList>
            <person name="de Groot N.N."/>
        </authorList>
    </citation>
    <scope>NUCLEOTIDE SEQUENCE [LARGE SCALE GENOMIC DNA]</scope>
    <source>
        <strain evidence="3 4">ATCC 43154</strain>
    </source>
</reference>
<feature type="chain" id="PRO_5011498978" description="VWFA domain-containing protein" evidence="2">
    <location>
        <begin position="26"/>
        <end position="502"/>
    </location>
</feature>
<organism evidence="3 4">
    <name type="scientific">Rugamonas rubra</name>
    <dbReference type="NCBI Taxonomy" id="758825"/>
    <lineage>
        <taxon>Bacteria</taxon>
        <taxon>Pseudomonadati</taxon>
        <taxon>Pseudomonadota</taxon>
        <taxon>Betaproteobacteria</taxon>
        <taxon>Burkholderiales</taxon>
        <taxon>Oxalobacteraceae</taxon>
        <taxon>Telluria group</taxon>
        <taxon>Rugamonas</taxon>
    </lineage>
</organism>
<gene>
    <name evidence="3" type="ORF">SAMN02982985_01225</name>
</gene>
<dbReference type="AlphaFoldDB" id="A0A1I4JTV2"/>
<feature type="signal peptide" evidence="2">
    <location>
        <begin position="1"/>
        <end position="25"/>
    </location>
</feature>
<proteinExistence type="predicted"/>
<keyword evidence="4" id="KW-1185">Reference proteome</keyword>
<accession>A0A1I4JTV2</accession>
<evidence type="ECO:0008006" key="5">
    <source>
        <dbReference type="Google" id="ProtNLM"/>
    </source>
</evidence>
<evidence type="ECO:0000313" key="3">
    <source>
        <dbReference type="EMBL" id="SFL70015.1"/>
    </source>
</evidence>
<keyword evidence="1" id="KW-1133">Transmembrane helix</keyword>
<feature type="transmembrane region" description="Helical" evidence="1">
    <location>
        <begin position="421"/>
        <end position="442"/>
    </location>
</feature>
<protein>
    <recommendedName>
        <fullName evidence="5">VWFA domain-containing protein</fullName>
    </recommendedName>
</protein>
<keyword evidence="1" id="KW-0812">Transmembrane</keyword>
<dbReference type="Proteomes" id="UP000199470">
    <property type="component" value="Unassembled WGS sequence"/>
</dbReference>
<name>A0A1I4JTV2_9BURK</name>
<keyword evidence="1" id="KW-0472">Membrane</keyword>
<evidence type="ECO:0000256" key="1">
    <source>
        <dbReference type="SAM" id="Phobius"/>
    </source>
</evidence>
<evidence type="ECO:0000313" key="4">
    <source>
        <dbReference type="Proteomes" id="UP000199470"/>
    </source>
</evidence>
<sequence length="502" mass="52961">MTRAFAGAGLLLSVALAALASAAPAAPAPTAHVFLVQNSGWMDPFYSDPASQYKALVAEVVLAVTQPGDALVLAAFNQSLPGAPSPRALLAAKVEAEPPRRQVAQALAALQTAHKPGSAALADTDLGEAVGAAIDTALARQPGLVWLFTNNKNSPNNDQATAQRNREFYQLIHHGAAIRTALAFPLKMPVHAGRYSANGLMVYVFAIHEQGARQLDALLRSGRLQRVVTEPPARLKPLDRDTVRLAPVKVDNAPGVAFSMTPDGSLRADIDAGATAPRAKIAWRLENTIYPYTISSATLAARSRLAGEDKPISLGTDSVRALAPGQGQPLASEMQLPVAQLPGSWSLAAFKSAGSAYVMPGQIEVQLSEQKLELSQAFRQRMAALFPGDPLPDIFTPPRQVQGSRAVLPLDVRVHFGLGPLLALGGAMLALLAGVAAAVLGLTRMRKVALTVEGEPRTMHSKAGMQTPIFDKAGNKVAELRTTLFGHTLTQLRDGAQVRLGH</sequence>
<keyword evidence="2" id="KW-0732">Signal</keyword>
<dbReference type="EMBL" id="FOTW01000006">
    <property type="protein sequence ID" value="SFL70015.1"/>
    <property type="molecule type" value="Genomic_DNA"/>
</dbReference>
<dbReference type="STRING" id="758825.SAMN02982985_01225"/>